<reference evidence="2" key="1">
    <citation type="submission" date="2020-11" db="EMBL/GenBank/DDBJ databases">
        <authorList>
            <person name="Tran Van P."/>
        </authorList>
    </citation>
    <scope>NUCLEOTIDE SEQUENCE</scope>
</reference>
<dbReference type="EMBL" id="OD007715">
    <property type="protein sequence ID" value="CAD7414269.1"/>
    <property type="molecule type" value="Genomic_DNA"/>
</dbReference>
<sequence length="175" mass="19111">MASTLGRKSTALAGEPIDANYTFKVKLLCQELGSSQTFEYFALVFPGTFILSLLAAWKSGREKSSLFLGLDVPLTMRTFAKIGQGRGSSMASANLPPPTPCLMLVEIVDLEKRFRMPVAGYVLRLVSEPNPRVVSILMDGLLYGAKLIEHSRRDYTSSGTNRTSLMTDHSATSKS</sequence>
<dbReference type="AlphaFoldDB" id="A0A7R9DGL9"/>
<evidence type="ECO:0000313" key="2">
    <source>
        <dbReference type="EMBL" id="CAD7414269.1"/>
    </source>
</evidence>
<protein>
    <submittedName>
        <fullName evidence="2">Uncharacterized protein</fullName>
    </submittedName>
</protein>
<proteinExistence type="predicted"/>
<name>A0A7R9DGL9_TIMPO</name>
<gene>
    <name evidence="2" type="ORF">TPSB3V08_LOCUS9564</name>
</gene>
<feature type="compositionally biased region" description="Polar residues" evidence="1">
    <location>
        <begin position="156"/>
        <end position="175"/>
    </location>
</feature>
<evidence type="ECO:0000256" key="1">
    <source>
        <dbReference type="SAM" id="MobiDB-lite"/>
    </source>
</evidence>
<accession>A0A7R9DGL9</accession>
<feature type="region of interest" description="Disordered" evidence="1">
    <location>
        <begin position="155"/>
        <end position="175"/>
    </location>
</feature>
<organism evidence="2">
    <name type="scientific">Timema poppense</name>
    <name type="common">Walking stick</name>
    <dbReference type="NCBI Taxonomy" id="170557"/>
    <lineage>
        <taxon>Eukaryota</taxon>
        <taxon>Metazoa</taxon>
        <taxon>Ecdysozoa</taxon>
        <taxon>Arthropoda</taxon>
        <taxon>Hexapoda</taxon>
        <taxon>Insecta</taxon>
        <taxon>Pterygota</taxon>
        <taxon>Neoptera</taxon>
        <taxon>Polyneoptera</taxon>
        <taxon>Phasmatodea</taxon>
        <taxon>Timematodea</taxon>
        <taxon>Timematoidea</taxon>
        <taxon>Timematidae</taxon>
        <taxon>Timema</taxon>
    </lineage>
</organism>